<dbReference type="Proteomes" id="UP000187464">
    <property type="component" value="Chromosome I"/>
</dbReference>
<dbReference type="InterPro" id="IPR000601">
    <property type="entry name" value="PKD_dom"/>
</dbReference>
<accession>A0A1R3T0Y7</accession>
<dbReference type="SUPFAM" id="SSF49299">
    <property type="entry name" value="PKD domain"/>
    <property type="match status" value="1"/>
</dbReference>
<dbReference type="Pfam" id="PF17517">
    <property type="entry name" value="IgGFc_binding"/>
    <property type="match status" value="1"/>
</dbReference>
<protein>
    <submittedName>
        <fullName evidence="3">Putative secreted protein</fullName>
    </submittedName>
</protein>
<evidence type="ECO:0000313" key="3">
    <source>
        <dbReference type="EMBL" id="SCD19799.1"/>
    </source>
</evidence>
<dbReference type="NCBIfam" id="NF033708">
    <property type="entry name" value="T9SS_Cterm_ChiA"/>
    <property type="match status" value="1"/>
</dbReference>
<organism evidence="3 4">
    <name type="scientific">Proteiniphilum saccharofermentans</name>
    <dbReference type="NCBI Taxonomy" id="1642647"/>
    <lineage>
        <taxon>Bacteria</taxon>
        <taxon>Pseudomonadati</taxon>
        <taxon>Bacteroidota</taxon>
        <taxon>Bacteroidia</taxon>
        <taxon>Bacteroidales</taxon>
        <taxon>Dysgonomonadaceae</taxon>
        <taxon>Proteiniphilum</taxon>
    </lineage>
</organism>
<dbReference type="PROSITE" id="PS50093">
    <property type="entry name" value="PKD"/>
    <property type="match status" value="1"/>
</dbReference>
<feature type="signal peptide" evidence="1">
    <location>
        <begin position="1"/>
        <end position="24"/>
    </location>
</feature>
<dbReference type="EMBL" id="LT605205">
    <property type="protein sequence ID" value="SCD19799.1"/>
    <property type="molecule type" value="Genomic_DNA"/>
</dbReference>
<keyword evidence="4" id="KW-1185">Reference proteome</keyword>
<dbReference type="AlphaFoldDB" id="A0A1R3T0Y7"/>
<feature type="domain" description="PKD" evidence="2">
    <location>
        <begin position="566"/>
        <end position="610"/>
    </location>
</feature>
<dbReference type="InterPro" id="IPR035986">
    <property type="entry name" value="PKD_dom_sf"/>
</dbReference>
<reference evidence="3 4" key="1">
    <citation type="submission" date="2016-08" db="EMBL/GenBank/DDBJ databases">
        <authorList>
            <person name="Seilhamer J.J."/>
        </authorList>
    </citation>
    <scope>NUCLEOTIDE SEQUENCE [LARGE SCALE GENOMIC DNA]</scope>
    <source>
        <strain evidence="3">M3/6</strain>
    </source>
</reference>
<dbReference type="InterPro" id="IPR035234">
    <property type="entry name" value="IgGFc-bd_N"/>
</dbReference>
<dbReference type="RefSeq" id="WP_076929338.1">
    <property type="nucleotide sequence ID" value="NZ_LT605205.1"/>
</dbReference>
<evidence type="ECO:0000256" key="1">
    <source>
        <dbReference type="SAM" id="SignalP"/>
    </source>
</evidence>
<dbReference type="Gene3D" id="2.60.40.10">
    <property type="entry name" value="Immunoglobulins"/>
    <property type="match status" value="1"/>
</dbReference>
<dbReference type="PANTHER" id="PTHR46534">
    <property type="entry name" value="IGGFC_BINDING DOMAIN-CONTAINING PROTEIN"/>
    <property type="match status" value="1"/>
</dbReference>
<dbReference type="STRING" id="1642647.PSM36_0973"/>
<sequence>MKMNIFHRALFTGLLTLLSFSLHAQDSDNMEFWFVAPDAAEAHEDRPTFLMITTGDKPATVTISMPANSSFEPIDSIIPAYSYWKYDFTTEEQMNLIENAYTSSGTVTKKGIQITSTAPVSAYYQIEGTKIYQREIFTFKGKKALGDEFYMPFQTAYPINNKDDYNNQPYRQIQIVATENDTKVTITPTGDLAIGTTESISAGTQVTRTLQKGETLLWRGHKQETILTGSHIKADKPIAITLFEDCIKGNTSADPIGDQLVPVDKLGKNYIVVKGYSEYNSTHDPAVQDHALILAVKDGTEVTWNGQTETLNAGESWSIPLGDKDHQPQAYYISATEPVYCMHQSAAGTEIGGALMPSLYSISGRRITFIKGKIEEVNAMFLVFRKSANSGFTMDGASIPSFNPVDIGFDDWQYAKVNLVTDPTKEQVCTIENSKGAFALGYFNGTKSGSSLYGYLSAFGTFSFGGDTIYHCGDSYQFDAPYALEYKWTVPEGVVNPGNISTFETTKSGPYTLEVNQDPYEITDETYLKLQNFNHILGAPEQLLQEKPYNFSIELNPQNDKDNYYPAAYEWKFFDSEDTGGTPVVTSTERVVNVAYSSSGRKTIELTVWNQDANCDTVITRTITVLDKSEGVVLYWRPDTKDHDWNNVDNWAKDPEGNHPIAVVPADYTKVYLPGKAANYPSLTEENTDWSHYGQPEADEIVFRYGSELHYQHKLKYNKAYINYNWGYYGDSPASGQQPGLSWENGVILKRNIWHALAAPLKRMASGDFSLGGYPFSWQNMFEVNVAGGIVPEGGFPHGLATNDIPLEENNNAIAVKMAGYESGKVGYKDQTNLEGLKGVIEIPYFGSDSLKAHYTAHSYDVLAKKSYFYYFDTKTLKVLNSPLGSMNRAGEAYRFVYETEQNELPAGGTYEMPLNTGDMGATLEVMVGNPFLAPIDAQSFADANTSAIVFDQGFKLLSEDGLTWEQKSFESDTIPAWKAFIVTLSGSGVSSLSFPLEATVFRTAQVSNHTRSSNNTNLANDALSLHILKAGVESGNCAILQNNRNTDNTEIRKMILPEGHQAPEIFFISSGGDLSYLVRNLEQDEKEVAIGVKTSDTHSRLTLEFRNVAAFTAATGAKATLVDKHLNVRQDLVHSPVYRFTQQASGLDKQYVDKNRFVLQLGGETGTIGQEDPEEGINIMYGSGILKVTSDENIDAVSVYDIYGRIVFSTRSVGLTQYIHPVALQGKLFLVRVKTTSGKVKVKKIMGY</sequence>
<dbReference type="KEGG" id="psac:PSM36_0973"/>
<gene>
    <name evidence="3" type="ORF">PSM36_0973</name>
</gene>
<keyword evidence="1" id="KW-0732">Signal</keyword>
<dbReference type="CDD" id="cd00146">
    <property type="entry name" value="PKD"/>
    <property type="match status" value="1"/>
</dbReference>
<evidence type="ECO:0000259" key="2">
    <source>
        <dbReference type="PROSITE" id="PS50093"/>
    </source>
</evidence>
<proteinExistence type="predicted"/>
<evidence type="ECO:0000313" key="4">
    <source>
        <dbReference type="Proteomes" id="UP000187464"/>
    </source>
</evidence>
<name>A0A1R3T0Y7_9BACT</name>
<dbReference type="PANTHER" id="PTHR46534:SF1">
    <property type="entry name" value="IGGFC-BINDING PROTEIN N-TERMINAL DOMAIN-CONTAINING PROTEIN"/>
    <property type="match status" value="1"/>
</dbReference>
<feature type="chain" id="PRO_5010163615" evidence="1">
    <location>
        <begin position="25"/>
        <end position="1249"/>
    </location>
</feature>
<dbReference type="InterPro" id="IPR013783">
    <property type="entry name" value="Ig-like_fold"/>
</dbReference>